<protein>
    <recommendedName>
        <fullName evidence="4">Hydrophobin</fullName>
    </recommendedName>
</protein>
<name>A0A9P4PE47_9PLEO</name>
<feature type="signal peptide" evidence="1">
    <location>
        <begin position="1"/>
        <end position="19"/>
    </location>
</feature>
<evidence type="ECO:0000313" key="2">
    <source>
        <dbReference type="EMBL" id="KAF2441296.1"/>
    </source>
</evidence>
<evidence type="ECO:0000313" key="3">
    <source>
        <dbReference type="Proteomes" id="UP000799764"/>
    </source>
</evidence>
<dbReference type="AlphaFoldDB" id="A0A9P4PE47"/>
<sequence length="176" mass="17635">MTPLLKLLVSFNLCLYVAAQGTQFITGACTSDADCATLCCGFRTSKCAAVIPAQERDGGCGFGNAQSNAGPNVNTGAAAGGNGTVAVLISTRVSPAPTSAAGTDSGKVLGTQFITGACTSDADCATLCCGFRTSKCAAVIPAQERDGGCGFGNAQPNAGPGANTPRRSMRVWRRTA</sequence>
<organism evidence="2 3">
    <name type="scientific">Karstenula rhodostoma CBS 690.94</name>
    <dbReference type="NCBI Taxonomy" id="1392251"/>
    <lineage>
        <taxon>Eukaryota</taxon>
        <taxon>Fungi</taxon>
        <taxon>Dikarya</taxon>
        <taxon>Ascomycota</taxon>
        <taxon>Pezizomycotina</taxon>
        <taxon>Dothideomycetes</taxon>
        <taxon>Pleosporomycetidae</taxon>
        <taxon>Pleosporales</taxon>
        <taxon>Massarineae</taxon>
        <taxon>Didymosphaeriaceae</taxon>
        <taxon>Karstenula</taxon>
    </lineage>
</organism>
<gene>
    <name evidence="2" type="ORF">P171DRAFT_475680</name>
</gene>
<dbReference type="PROSITE" id="PS51257">
    <property type="entry name" value="PROKAR_LIPOPROTEIN"/>
    <property type="match status" value="1"/>
</dbReference>
<dbReference type="Proteomes" id="UP000799764">
    <property type="component" value="Unassembled WGS sequence"/>
</dbReference>
<dbReference type="EMBL" id="MU001506">
    <property type="protein sequence ID" value="KAF2441296.1"/>
    <property type="molecule type" value="Genomic_DNA"/>
</dbReference>
<keyword evidence="3" id="KW-1185">Reference proteome</keyword>
<reference evidence="2" key="1">
    <citation type="journal article" date="2020" name="Stud. Mycol.">
        <title>101 Dothideomycetes genomes: a test case for predicting lifestyles and emergence of pathogens.</title>
        <authorList>
            <person name="Haridas S."/>
            <person name="Albert R."/>
            <person name="Binder M."/>
            <person name="Bloem J."/>
            <person name="Labutti K."/>
            <person name="Salamov A."/>
            <person name="Andreopoulos B."/>
            <person name="Baker S."/>
            <person name="Barry K."/>
            <person name="Bills G."/>
            <person name="Bluhm B."/>
            <person name="Cannon C."/>
            <person name="Castanera R."/>
            <person name="Culley D."/>
            <person name="Daum C."/>
            <person name="Ezra D."/>
            <person name="Gonzalez J."/>
            <person name="Henrissat B."/>
            <person name="Kuo A."/>
            <person name="Liang C."/>
            <person name="Lipzen A."/>
            <person name="Lutzoni F."/>
            <person name="Magnuson J."/>
            <person name="Mondo S."/>
            <person name="Nolan M."/>
            <person name="Ohm R."/>
            <person name="Pangilinan J."/>
            <person name="Park H.-J."/>
            <person name="Ramirez L."/>
            <person name="Alfaro M."/>
            <person name="Sun H."/>
            <person name="Tritt A."/>
            <person name="Yoshinaga Y."/>
            <person name="Zwiers L.-H."/>
            <person name="Turgeon B."/>
            <person name="Goodwin S."/>
            <person name="Spatafora J."/>
            <person name="Crous P."/>
            <person name="Grigoriev I."/>
        </authorList>
    </citation>
    <scope>NUCLEOTIDE SEQUENCE</scope>
    <source>
        <strain evidence="2">CBS 690.94</strain>
    </source>
</reference>
<proteinExistence type="predicted"/>
<keyword evidence="1" id="KW-0732">Signal</keyword>
<evidence type="ECO:0008006" key="4">
    <source>
        <dbReference type="Google" id="ProtNLM"/>
    </source>
</evidence>
<accession>A0A9P4PE47</accession>
<feature type="chain" id="PRO_5040302208" description="Hydrophobin" evidence="1">
    <location>
        <begin position="20"/>
        <end position="176"/>
    </location>
</feature>
<comment type="caution">
    <text evidence="2">The sequence shown here is derived from an EMBL/GenBank/DDBJ whole genome shotgun (WGS) entry which is preliminary data.</text>
</comment>
<dbReference type="OrthoDB" id="2132010at2759"/>
<evidence type="ECO:0000256" key="1">
    <source>
        <dbReference type="SAM" id="SignalP"/>
    </source>
</evidence>